<evidence type="ECO:0000313" key="1">
    <source>
        <dbReference type="EMBL" id="PLW29517.1"/>
    </source>
</evidence>
<dbReference type="Proteomes" id="UP000235392">
    <property type="component" value="Unassembled WGS sequence"/>
</dbReference>
<sequence>MTRWVLGRLLAPLPTSKRATSYRPAKEHDSGTVLFYPAEEESSLAGRYSVAPAGQGFYLLGSGRNACPPRTTCPRRASSKQPPMVNNLPRGHWFAITGNLLGVDLRLARGMRG</sequence>
<name>A0A2N5TVK4_9BASI</name>
<evidence type="ECO:0000313" key="2">
    <source>
        <dbReference type="Proteomes" id="UP000235392"/>
    </source>
</evidence>
<accession>A0A2N5TVK4</accession>
<dbReference type="EMBL" id="PGCI01000328">
    <property type="protein sequence ID" value="PLW29517.1"/>
    <property type="molecule type" value="Genomic_DNA"/>
</dbReference>
<gene>
    <name evidence="1" type="ORF">PCASD_18733</name>
</gene>
<proteinExistence type="predicted"/>
<organism evidence="1 2">
    <name type="scientific">Puccinia coronata f. sp. avenae</name>
    <dbReference type="NCBI Taxonomy" id="200324"/>
    <lineage>
        <taxon>Eukaryota</taxon>
        <taxon>Fungi</taxon>
        <taxon>Dikarya</taxon>
        <taxon>Basidiomycota</taxon>
        <taxon>Pucciniomycotina</taxon>
        <taxon>Pucciniomycetes</taxon>
        <taxon>Pucciniales</taxon>
        <taxon>Pucciniaceae</taxon>
        <taxon>Puccinia</taxon>
    </lineage>
</organism>
<reference evidence="1 2" key="1">
    <citation type="submission" date="2017-11" db="EMBL/GenBank/DDBJ databases">
        <title>De novo assembly and phasing of dikaryotic genomes from two isolates of Puccinia coronata f. sp. avenae, the causal agent of oat crown rust.</title>
        <authorList>
            <person name="Miller M.E."/>
            <person name="Zhang Y."/>
            <person name="Omidvar V."/>
            <person name="Sperschneider J."/>
            <person name="Schwessinger B."/>
            <person name="Raley C."/>
            <person name="Palmer J.M."/>
            <person name="Garnica D."/>
            <person name="Upadhyaya N."/>
            <person name="Rathjen J."/>
            <person name="Taylor J.M."/>
            <person name="Park R.F."/>
            <person name="Dodds P.N."/>
            <person name="Hirsch C.D."/>
            <person name="Kianian S.F."/>
            <person name="Figueroa M."/>
        </authorList>
    </citation>
    <scope>NUCLEOTIDE SEQUENCE [LARGE SCALE GENOMIC DNA]</scope>
    <source>
        <strain evidence="1">12SD80</strain>
    </source>
</reference>
<dbReference type="AlphaFoldDB" id="A0A2N5TVK4"/>
<comment type="caution">
    <text evidence="1">The sequence shown here is derived from an EMBL/GenBank/DDBJ whole genome shotgun (WGS) entry which is preliminary data.</text>
</comment>
<protein>
    <submittedName>
        <fullName evidence="1">Uncharacterized protein</fullName>
    </submittedName>
</protein>